<organism evidence="1">
    <name type="scientific">bioreactor metagenome</name>
    <dbReference type="NCBI Taxonomy" id="1076179"/>
    <lineage>
        <taxon>unclassified sequences</taxon>
        <taxon>metagenomes</taxon>
        <taxon>ecological metagenomes</taxon>
    </lineage>
</organism>
<comment type="caution">
    <text evidence="1">The sequence shown here is derived from an EMBL/GenBank/DDBJ whole genome shotgun (WGS) entry which is preliminary data.</text>
</comment>
<proteinExistence type="predicted"/>
<reference evidence="1" key="1">
    <citation type="submission" date="2019-08" db="EMBL/GenBank/DDBJ databases">
        <authorList>
            <person name="Kucharzyk K."/>
            <person name="Murdoch R.W."/>
            <person name="Higgins S."/>
            <person name="Loffler F."/>
        </authorList>
    </citation>
    <scope>NUCLEOTIDE SEQUENCE</scope>
</reference>
<name>A0A645GCL7_9ZZZZ</name>
<protein>
    <submittedName>
        <fullName evidence="1">Uncharacterized protein</fullName>
    </submittedName>
</protein>
<evidence type="ECO:0000313" key="1">
    <source>
        <dbReference type="EMBL" id="MPN24647.1"/>
    </source>
</evidence>
<dbReference type="EMBL" id="VSSQ01073563">
    <property type="protein sequence ID" value="MPN24647.1"/>
    <property type="molecule type" value="Genomic_DNA"/>
</dbReference>
<gene>
    <name evidence="1" type="ORF">SDC9_172049</name>
</gene>
<accession>A0A645GCL7</accession>
<sequence>MRLHGDGVCRTDFGAKAASLAFKRAHGEILYGIKGTVGLAQPTAGAKIPVDYGFFKARIICLSRGRQVGYDQMQVWCVHIAVGEGFAVTQCNKSARYGSFSGAALATQN</sequence>
<dbReference type="AlphaFoldDB" id="A0A645GCL7"/>